<keyword evidence="5 6" id="KW-0804">Transcription</keyword>
<dbReference type="GO" id="GO:0005829">
    <property type="term" value="C:cytosol"/>
    <property type="evidence" value="ECO:0007669"/>
    <property type="project" value="TreeGrafter"/>
</dbReference>
<evidence type="ECO:0000256" key="6">
    <source>
        <dbReference type="HAMAP-Rule" id="MF_00693"/>
    </source>
</evidence>
<dbReference type="Proteomes" id="UP000321635">
    <property type="component" value="Unassembled WGS sequence"/>
</dbReference>
<evidence type="ECO:0000259" key="7">
    <source>
        <dbReference type="Pfam" id="PF01709"/>
    </source>
</evidence>
<proteinExistence type="inferred from homology"/>
<dbReference type="InterPro" id="IPR002876">
    <property type="entry name" value="Transcrip_reg_TACO1-like"/>
</dbReference>
<keyword evidence="3 6" id="KW-0805">Transcription regulation</keyword>
<evidence type="ECO:0000259" key="8">
    <source>
        <dbReference type="Pfam" id="PF20772"/>
    </source>
</evidence>
<dbReference type="InterPro" id="IPR048300">
    <property type="entry name" value="TACO1_YebC-like_2nd/3rd_dom"/>
</dbReference>
<dbReference type="HAMAP" id="MF_00693">
    <property type="entry name" value="Transcrip_reg_TACO1"/>
    <property type="match status" value="1"/>
</dbReference>
<name>A0A511X9U2_9PROT</name>
<dbReference type="PANTHER" id="PTHR12532">
    <property type="entry name" value="TRANSLATIONAL ACTIVATOR OF CYTOCHROME C OXIDASE 1"/>
    <property type="match status" value="1"/>
</dbReference>
<comment type="caution">
    <text evidence="9">The sequence shown here is derived from an EMBL/GenBank/DDBJ whole genome shotgun (WGS) entry which is preliminary data.</text>
</comment>
<dbReference type="Gene3D" id="1.10.10.200">
    <property type="match status" value="1"/>
</dbReference>
<dbReference type="InterPro" id="IPR026564">
    <property type="entry name" value="Transcrip_reg_TACO1-like_dom3"/>
</dbReference>
<evidence type="ECO:0000313" key="10">
    <source>
        <dbReference type="Proteomes" id="UP000321635"/>
    </source>
</evidence>
<dbReference type="NCBIfam" id="NF001030">
    <property type="entry name" value="PRK00110.1"/>
    <property type="match status" value="1"/>
</dbReference>
<dbReference type="GO" id="GO:0003677">
    <property type="term" value="F:DNA binding"/>
    <property type="evidence" value="ECO:0007669"/>
    <property type="project" value="UniProtKB-UniRule"/>
</dbReference>
<dbReference type="STRING" id="1120919.GCA_000429165_01303"/>
<dbReference type="Gene3D" id="3.30.70.980">
    <property type="match status" value="2"/>
</dbReference>
<evidence type="ECO:0000256" key="2">
    <source>
        <dbReference type="ARBA" id="ARBA00022490"/>
    </source>
</evidence>
<sequence length="261" mass="28141">MVSAQDEDCEGGMAGHSQFKNIMHRKGAQDARRARQFAKVIREITVAARSGLPDPTSNPRLRAAISAAREVNMPKDTVERAIKKATGAGGGDDYVEVRYEGYGPAGVAVIVEALTDNRNRTASDVRAAFSKYGGSLGETNSVSFMFARLGVVTYPAKVAGEDDMLEAAIEAGADNVVSTEEAHEVTCEIEAFFAVRDALEARFGEPESAKLDWRPENSVPLDEEKARSVLKLLDVLEENDDVQNVYANFDLPEDVAAALSA</sequence>
<dbReference type="Pfam" id="PF01709">
    <property type="entry name" value="Transcrip_reg"/>
    <property type="match status" value="1"/>
</dbReference>
<evidence type="ECO:0000256" key="4">
    <source>
        <dbReference type="ARBA" id="ARBA00023125"/>
    </source>
</evidence>
<dbReference type="EMBL" id="BJYF01000007">
    <property type="protein sequence ID" value="GEN59695.1"/>
    <property type="molecule type" value="Genomic_DNA"/>
</dbReference>
<accession>A0A511X9U2</accession>
<dbReference type="NCBIfam" id="NF009044">
    <property type="entry name" value="PRK12378.1"/>
    <property type="match status" value="1"/>
</dbReference>
<evidence type="ECO:0000256" key="3">
    <source>
        <dbReference type="ARBA" id="ARBA00023015"/>
    </source>
</evidence>
<keyword evidence="2 6" id="KW-0963">Cytoplasm</keyword>
<dbReference type="SUPFAM" id="SSF75625">
    <property type="entry name" value="YebC-like"/>
    <property type="match status" value="1"/>
</dbReference>
<protein>
    <recommendedName>
        <fullName evidence="6">Probable transcriptional regulatory protein ANI02nite_15790</fullName>
    </recommendedName>
</protein>
<keyword evidence="4 6" id="KW-0238">DNA-binding</keyword>
<reference evidence="9 10" key="1">
    <citation type="submission" date="2019-07" db="EMBL/GenBank/DDBJ databases">
        <title>Whole genome shotgun sequence of Acetobacter nitrogenifigens NBRC 105050.</title>
        <authorList>
            <person name="Hosoyama A."/>
            <person name="Uohara A."/>
            <person name="Ohji S."/>
            <person name="Ichikawa N."/>
        </authorList>
    </citation>
    <scope>NUCLEOTIDE SEQUENCE [LARGE SCALE GENOMIC DNA]</scope>
    <source>
        <strain evidence="9 10">NBRC 105050</strain>
    </source>
</reference>
<evidence type="ECO:0000256" key="1">
    <source>
        <dbReference type="ARBA" id="ARBA00008724"/>
    </source>
</evidence>
<dbReference type="GO" id="GO:0006355">
    <property type="term" value="P:regulation of DNA-templated transcription"/>
    <property type="evidence" value="ECO:0007669"/>
    <property type="project" value="UniProtKB-UniRule"/>
</dbReference>
<dbReference type="FunFam" id="1.10.10.200:FF:000002">
    <property type="entry name" value="Probable transcriptional regulatory protein CLM62_37755"/>
    <property type="match status" value="1"/>
</dbReference>
<dbReference type="InterPro" id="IPR017856">
    <property type="entry name" value="Integrase-like_N"/>
</dbReference>
<evidence type="ECO:0000256" key="5">
    <source>
        <dbReference type="ARBA" id="ARBA00023163"/>
    </source>
</evidence>
<feature type="domain" description="TACO1/YebC-like second and third" evidence="7">
    <location>
        <begin position="94"/>
        <end position="249"/>
    </location>
</feature>
<dbReference type="NCBIfam" id="TIGR01033">
    <property type="entry name" value="YebC/PmpR family DNA-binding transcriptional regulator"/>
    <property type="match status" value="1"/>
</dbReference>
<dbReference type="InterPro" id="IPR049083">
    <property type="entry name" value="TACO1_YebC_N"/>
</dbReference>
<gene>
    <name evidence="9" type="ORF">ANI02nite_15790</name>
</gene>
<dbReference type="InterPro" id="IPR029072">
    <property type="entry name" value="YebC-like"/>
</dbReference>
<organism evidence="9 10">
    <name type="scientific">Acetobacter nitrogenifigens DSM 23921 = NBRC 105050</name>
    <dbReference type="NCBI Taxonomy" id="1120919"/>
    <lineage>
        <taxon>Bacteria</taxon>
        <taxon>Pseudomonadati</taxon>
        <taxon>Pseudomonadota</taxon>
        <taxon>Alphaproteobacteria</taxon>
        <taxon>Acetobacterales</taxon>
        <taxon>Acetobacteraceae</taxon>
        <taxon>Acetobacter</taxon>
    </lineage>
</organism>
<comment type="subcellular location">
    <subcellularLocation>
        <location evidence="6">Cytoplasm</location>
    </subcellularLocation>
</comment>
<evidence type="ECO:0000313" key="9">
    <source>
        <dbReference type="EMBL" id="GEN59695.1"/>
    </source>
</evidence>
<feature type="domain" description="TACO1/YebC-like N-terminal" evidence="8">
    <location>
        <begin position="17"/>
        <end position="87"/>
    </location>
</feature>
<dbReference type="PANTHER" id="PTHR12532:SF6">
    <property type="entry name" value="TRANSCRIPTIONAL REGULATORY PROTEIN YEBC-RELATED"/>
    <property type="match status" value="1"/>
</dbReference>
<dbReference type="Pfam" id="PF20772">
    <property type="entry name" value="TACO1_YebC_N"/>
    <property type="match status" value="1"/>
</dbReference>
<dbReference type="AlphaFoldDB" id="A0A511X9U2"/>
<keyword evidence="10" id="KW-1185">Reference proteome</keyword>
<comment type="similarity">
    <text evidence="1 6">Belongs to the TACO1 family.</text>
</comment>